<reference evidence="3 4" key="1">
    <citation type="submission" date="2023-02" db="EMBL/GenBank/DDBJ databases">
        <title>Description and genomic characterization of Microbulbifer bruguierae sp. nov., isolated from the sediment of mangrove plant Bruguiera sexangula.</title>
        <authorList>
            <person name="Long M."/>
        </authorList>
    </citation>
    <scope>NUCLEOTIDE SEQUENCE [LARGE SCALE GENOMIC DNA]</scope>
    <source>
        <strain evidence="3 4">H12</strain>
    </source>
</reference>
<name>A0ABY8NCV7_9GAMM</name>
<feature type="compositionally biased region" description="Basic and acidic residues" evidence="1">
    <location>
        <begin position="102"/>
        <end position="122"/>
    </location>
</feature>
<dbReference type="CDD" id="cd11531">
    <property type="entry name" value="NTP-PPase_BsYpjD"/>
    <property type="match status" value="1"/>
</dbReference>
<organism evidence="3 4">
    <name type="scientific">Microbulbifer bruguierae</name>
    <dbReference type="NCBI Taxonomy" id="3029061"/>
    <lineage>
        <taxon>Bacteria</taxon>
        <taxon>Pseudomonadati</taxon>
        <taxon>Pseudomonadota</taxon>
        <taxon>Gammaproteobacteria</taxon>
        <taxon>Cellvibrionales</taxon>
        <taxon>Microbulbiferaceae</taxon>
        <taxon>Microbulbifer</taxon>
    </lineage>
</organism>
<dbReference type="PANTHER" id="PTHR42692">
    <property type="entry name" value="NUCLEOTIDE PYROPHOSPHOHYDROLASE"/>
    <property type="match status" value="1"/>
</dbReference>
<feature type="domain" description="NTP pyrophosphohydrolase MazG-like" evidence="2">
    <location>
        <begin position="28"/>
        <end position="108"/>
    </location>
</feature>
<gene>
    <name evidence="3" type="ORF">PVT68_16115</name>
</gene>
<dbReference type="EMBL" id="CP118605">
    <property type="protein sequence ID" value="WGL16280.1"/>
    <property type="molecule type" value="Genomic_DNA"/>
</dbReference>
<dbReference type="PIRSF" id="PIRSF029904">
    <property type="entry name" value="UCP029904_pph"/>
    <property type="match status" value="1"/>
</dbReference>
<dbReference type="Proteomes" id="UP001236500">
    <property type="component" value="Chromosome"/>
</dbReference>
<keyword evidence="4" id="KW-1185">Reference proteome</keyword>
<feature type="region of interest" description="Disordered" evidence="1">
    <location>
        <begin position="101"/>
        <end position="122"/>
    </location>
</feature>
<dbReference type="RefSeq" id="WP_280319821.1">
    <property type="nucleotide sequence ID" value="NZ_CP118605.1"/>
</dbReference>
<dbReference type="InterPro" id="IPR004518">
    <property type="entry name" value="MazG-like_dom"/>
</dbReference>
<dbReference type="InterPro" id="IPR012359">
    <property type="entry name" value="MazG-related_YpjD"/>
</dbReference>
<accession>A0ABY8NCV7</accession>
<evidence type="ECO:0000313" key="3">
    <source>
        <dbReference type="EMBL" id="WGL16280.1"/>
    </source>
</evidence>
<evidence type="ECO:0000256" key="1">
    <source>
        <dbReference type="SAM" id="MobiDB-lite"/>
    </source>
</evidence>
<dbReference type="InterPro" id="IPR047046">
    <property type="entry name" value="YpjD/YvdC"/>
</dbReference>
<dbReference type="PANTHER" id="PTHR42692:SF1">
    <property type="entry name" value="NUCLEOTIDE PYROPHOSPHOHYDROLASE"/>
    <property type="match status" value="1"/>
</dbReference>
<evidence type="ECO:0000259" key="2">
    <source>
        <dbReference type="Pfam" id="PF03819"/>
    </source>
</evidence>
<dbReference type="Gene3D" id="1.10.287.1080">
    <property type="entry name" value="MazG-like"/>
    <property type="match status" value="1"/>
</dbReference>
<sequence length="122" mass="14010">MSDVMSLDSYQQAVDKWIEGVGSDYFEPLTNGCMLSEEVGEVNRLLCRQFGQQRYKSGEEPENFQRALADELADVMFVLTCIANQQEIDLSEALLRNLQKKNARDRNRYASSEDKEVAHARR</sequence>
<dbReference type="SUPFAM" id="SSF101386">
    <property type="entry name" value="all-alpha NTP pyrophosphatases"/>
    <property type="match status" value="1"/>
</dbReference>
<evidence type="ECO:0000313" key="4">
    <source>
        <dbReference type="Proteomes" id="UP001236500"/>
    </source>
</evidence>
<protein>
    <submittedName>
        <fullName evidence="3">Nucleotide pyrophosphohydrolase</fullName>
    </submittedName>
</protein>
<proteinExistence type="predicted"/>
<dbReference type="Pfam" id="PF03819">
    <property type="entry name" value="MazG"/>
    <property type="match status" value="1"/>
</dbReference>